<dbReference type="Gene3D" id="3.20.20.140">
    <property type="entry name" value="Metal-dependent hydrolases"/>
    <property type="match status" value="2"/>
</dbReference>
<reference evidence="3" key="1">
    <citation type="submission" date="2021-05" db="EMBL/GenBank/DDBJ databases">
        <title>The genome of the haptophyte Pavlova lutheri (Diacronema luteri, Pavlovales) - a model for lipid biosynthesis in eukaryotic algae.</title>
        <authorList>
            <person name="Hulatt C.J."/>
            <person name="Posewitz M.C."/>
        </authorList>
    </citation>
    <scope>NUCLEOTIDE SEQUENCE</scope>
    <source>
        <strain evidence="3">NIVA-4/92</strain>
    </source>
</reference>
<comment type="caution">
    <text evidence="3">The sequence shown here is derived from an EMBL/GenBank/DDBJ whole genome shotgun (WGS) entry which is preliminary data.</text>
</comment>
<evidence type="ECO:0000313" key="3">
    <source>
        <dbReference type="EMBL" id="KAG8468823.1"/>
    </source>
</evidence>
<dbReference type="OMA" id="SRLHVCH"/>
<dbReference type="InterPro" id="IPR050138">
    <property type="entry name" value="DHOase/Allantoinase_Hydrolase"/>
</dbReference>
<dbReference type="AlphaFoldDB" id="A0A8J5XP28"/>
<dbReference type="InterPro" id="IPR006680">
    <property type="entry name" value="Amidohydro-rel"/>
</dbReference>
<dbReference type="SUPFAM" id="SSF51338">
    <property type="entry name" value="Composite domain of metallo-dependent hydrolases"/>
    <property type="match status" value="1"/>
</dbReference>
<organism evidence="3 4">
    <name type="scientific">Diacronema lutheri</name>
    <name type="common">Unicellular marine alga</name>
    <name type="synonym">Monochrysis lutheri</name>
    <dbReference type="NCBI Taxonomy" id="2081491"/>
    <lineage>
        <taxon>Eukaryota</taxon>
        <taxon>Haptista</taxon>
        <taxon>Haptophyta</taxon>
        <taxon>Pavlovophyceae</taxon>
        <taxon>Pavlovales</taxon>
        <taxon>Pavlovaceae</taxon>
        <taxon>Diacronema</taxon>
    </lineage>
</organism>
<dbReference type="EMBL" id="JAGTXO010000003">
    <property type="protein sequence ID" value="KAG8468823.1"/>
    <property type="molecule type" value="Genomic_DNA"/>
</dbReference>
<gene>
    <name evidence="3" type="ORF">KFE25_007341</name>
</gene>
<dbReference type="Proteomes" id="UP000751190">
    <property type="component" value="Unassembled WGS sequence"/>
</dbReference>
<dbReference type="SUPFAM" id="SSF51556">
    <property type="entry name" value="Metallo-dependent hydrolases"/>
    <property type="match status" value="1"/>
</dbReference>
<dbReference type="Pfam" id="PF01979">
    <property type="entry name" value="Amidohydro_1"/>
    <property type="match status" value="1"/>
</dbReference>
<dbReference type="InterPro" id="IPR011059">
    <property type="entry name" value="Metal-dep_hydrolase_composite"/>
</dbReference>
<evidence type="ECO:0000259" key="2">
    <source>
        <dbReference type="Pfam" id="PF01979"/>
    </source>
</evidence>
<dbReference type="OrthoDB" id="1924787at2759"/>
<sequence length="484" mass="51056">MGERRSAATSARWLAGGLLGLWACVAYVLWPRVRVVERQSCVPVERVLWAPRVVTAASGLAAALLHVDVRGKLRAVEPASRAQAEAYATEHALPFEPHDGLTISPGVVDVRVQLAPLGRSWEGYAHGTRAAVAGGVTTVVDGPFGSVPPATSKHALQLHMRAAATDLLYANVGFLAGLTPAAARNPLELFALAAAGPLGFYAVLSPMHDEAGAQPLDAAALRAAAEPIWRTGAPLLVRAELAADEEVARVLGEALFALEAERADPLTHLRTRRAEWQTAGLAVLADLVGDVPALRLHAAAVARADDATREQLLRARDRGGARFTADLRAAELDLISSEHAPCGEELRAGGDFVSAWAGVSGLQFVLQAVWTEARQRGFSPEHVARWLSEAPAALLGLRGRKGALAPGADADLVVWDPDVLIRPPHAEHHRLSGSPYANLSLHGRVDLTVVGGVNAFSRGLHTGRRCGGVLLARSARTASSAWQG</sequence>
<feature type="domain" description="Amidohydrolase-related" evidence="2">
    <location>
        <begin position="103"/>
        <end position="452"/>
    </location>
</feature>
<proteinExistence type="predicted"/>
<accession>A0A8J5XP28</accession>
<dbReference type="InterPro" id="IPR032466">
    <property type="entry name" value="Metal_Hydrolase"/>
</dbReference>
<feature type="transmembrane region" description="Helical" evidence="1">
    <location>
        <begin position="12"/>
        <end position="30"/>
    </location>
</feature>
<dbReference type="Gene3D" id="2.30.40.10">
    <property type="entry name" value="Urease, subunit C, domain 1"/>
    <property type="match status" value="1"/>
</dbReference>
<keyword evidence="1" id="KW-0472">Membrane</keyword>
<evidence type="ECO:0000313" key="4">
    <source>
        <dbReference type="Proteomes" id="UP000751190"/>
    </source>
</evidence>
<dbReference type="GO" id="GO:0006145">
    <property type="term" value="P:purine nucleobase catabolic process"/>
    <property type="evidence" value="ECO:0007669"/>
    <property type="project" value="TreeGrafter"/>
</dbReference>
<dbReference type="GO" id="GO:0004038">
    <property type="term" value="F:allantoinase activity"/>
    <property type="evidence" value="ECO:0007669"/>
    <property type="project" value="TreeGrafter"/>
</dbReference>
<keyword evidence="4" id="KW-1185">Reference proteome</keyword>
<name>A0A8J5XP28_DIALT</name>
<evidence type="ECO:0000256" key="1">
    <source>
        <dbReference type="SAM" id="Phobius"/>
    </source>
</evidence>
<protein>
    <recommendedName>
        <fullName evidence="2">Amidohydrolase-related domain-containing protein</fullName>
    </recommendedName>
</protein>
<dbReference type="PANTHER" id="PTHR43668:SF2">
    <property type="entry name" value="ALLANTOINASE"/>
    <property type="match status" value="1"/>
</dbReference>
<keyword evidence="1" id="KW-0812">Transmembrane</keyword>
<dbReference type="GO" id="GO:0005737">
    <property type="term" value="C:cytoplasm"/>
    <property type="evidence" value="ECO:0007669"/>
    <property type="project" value="TreeGrafter"/>
</dbReference>
<dbReference type="PANTHER" id="PTHR43668">
    <property type="entry name" value="ALLANTOINASE"/>
    <property type="match status" value="1"/>
</dbReference>
<keyword evidence="1" id="KW-1133">Transmembrane helix</keyword>